<proteinExistence type="predicted"/>
<dbReference type="Proteomes" id="UP001060215">
    <property type="component" value="Chromosome 3"/>
</dbReference>
<reference evidence="1 2" key="1">
    <citation type="journal article" date="2022" name="Plant J.">
        <title>Chromosome-level genome of Camellia lanceoleosa provides a valuable resource for understanding genome evolution and self-incompatibility.</title>
        <authorList>
            <person name="Gong W."/>
            <person name="Xiao S."/>
            <person name="Wang L."/>
            <person name="Liao Z."/>
            <person name="Chang Y."/>
            <person name="Mo W."/>
            <person name="Hu G."/>
            <person name="Li W."/>
            <person name="Zhao G."/>
            <person name="Zhu H."/>
            <person name="Hu X."/>
            <person name="Ji K."/>
            <person name="Xiang X."/>
            <person name="Song Q."/>
            <person name="Yuan D."/>
            <person name="Jin S."/>
            <person name="Zhang L."/>
        </authorList>
    </citation>
    <scope>NUCLEOTIDE SEQUENCE [LARGE SCALE GENOMIC DNA]</scope>
    <source>
        <strain evidence="1">SQ_2022a</strain>
    </source>
</reference>
<protein>
    <submittedName>
        <fullName evidence="1">Uncharacterized protein</fullName>
    </submittedName>
</protein>
<comment type="caution">
    <text evidence="1">The sequence shown here is derived from an EMBL/GenBank/DDBJ whole genome shotgun (WGS) entry which is preliminary data.</text>
</comment>
<accession>A0ACC0IJ20</accession>
<dbReference type="EMBL" id="CM045760">
    <property type="protein sequence ID" value="KAI8025387.1"/>
    <property type="molecule type" value="Genomic_DNA"/>
</dbReference>
<gene>
    <name evidence="1" type="ORF">LOK49_LG02G00358</name>
</gene>
<organism evidence="1 2">
    <name type="scientific">Camellia lanceoleosa</name>
    <dbReference type="NCBI Taxonomy" id="1840588"/>
    <lineage>
        <taxon>Eukaryota</taxon>
        <taxon>Viridiplantae</taxon>
        <taxon>Streptophyta</taxon>
        <taxon>Embryophyta</taxon>
        <taxon>Tracheophyta</taxon>
        <taxon>Spermatophyta</taxon>
        <taxon>Magnoliopsida</taxon>
        <taxon>eudicotyledons</taxon>
        <taxon>Gunneridae</taxon>
        <taxon>Pentapetalae</taxon>
        <taxon>asterids</taxon>
        <taxon>Ericales</taxon>
        <taxon>Theaceae</taxon>
        <taxon>Camellia</taxon>
    </lineage>
</organism>
<evidence type="ECO:0000313" key="2">
    <source>
        <dbReference type="Proteomes" id="UP001060215"/>
    </source>
</evidence>
<name>A0ACC0IJ20_9ERIC</name>
<evidence type="ECO:0000313" key="1">
    <source>
        <dbReference type="EMBL" id="KAI8025387.1"/>
    </source>
</evidence>
<sequence length="95" mass="9950">MTVEMEVEVETSVVVEATRIVEVEAAMVDNDGGGGDIGGGRREDVGGGGSNGEGGRICRPYSTFNLIVTTTVTSIIFQPRSSISISSIDAHHCYT</sequence>
<keyword evidence="2" id="KW-1185">Reference proteome</keyword>